<dbReference type="Proteomes" id="UP000256645">
    <property type="component" value="Unassembled WGS sequence"/>
</dbReference>
<dbReference type="Pfam" id="PF17168">
    <property type="entry name" value="DUF5127"/>
    <property type="match status" value="1"/>
</dbReference>
<dbReference type="STRING" id="1849047.A0A3D8QVZ1"/>
<protein>
    <submittedName>
        <fullName evidence="4">DUF1793-domain-containing protein</fullName>
    </submittedName>
</protein>
<evidence type="ECO:0000256" key="1">
    <source>
        <dbReference type="SAM" id="Phobius"/>
    </source>
</evidence>
<dbReference type="OrthoDB" id="3918848at2759"/>
<organism evidence="4 5">
    <name type="scientific">Coleophoma cylindrospora</name>
    <dbReference type="NCBI Taxonomy" id="1849047"/>
    <lineage>
        <taxon>Eukaryota</taxon>
        <taxon>Fungi</taxon>
        <taxon>Dikarya</taxon>
        <taxon>Ascomycota</taxon>
        <taxon>Pezizomycotina</taxon>
        <taxon>Leotiomycetes</taxon>
        <taxon>Helotiales</taxon>
        <taxon>Dermateaceae</taxon>
        <taxon>Coleophoma</taxon>
    </lineage>
</organism>
<name>A0A3D8QVZ1_9HELO</name>
<accession>A0A3D8QVZ1</accession>
<dbReference type="AlphaFoldDB" id="A0A3D8QVZ1"/>
<feature type="domain" description="Glutaminase A N-terminal" evidence="3">
    <location>
        <begin position="152"/>
        <end position="369"/>
    </location>
</feature>
<dbReference type="Pfam" id="PF16335">
    <property type="entry name" value="GtaA_6_Hairpin"/>
    <property type="match status" value="1"/>
</dbReference>
<keyword evidence="1" id="KW-0472">Membrane</keyword>
<reference evidence="4 5" key="1">
    <citation type="journal article" date="2018" name="IMA Fungus">
        <title>IMA Genome-F 9: Draft genome sequence of Annulohypoxylon stygium, Aspergillus mulundensis, Berkeleyomyces basicola (syn. Thielaviopsis basicola), Ceratocystis smalleyi, two Cercospora beticola strains, Coleophoma cylindrospora, Fusarium fracticaudum, Phialophora cf. hyalina, and Morchella septimelata.</title>
        <authorList>
            <person name="Wingfield B.D."/>
            <person name="Bills G.F."/>
            <person name="Dong Y."/>
            <person name="Huang W."/>
            <person name="Nel W.J."/>
            <person name="Swalarsk-Parry B.S."/>
            <person name="Vaghefi N."/>
            <person name="Wilken P.M."/>
            <person name="An Z."/>
            <person name="de Beer Z.W."/>
            <person name="De Vos L."/>
            <person name="Chen L."/>
            <person name="Duong T.A."/>
            <person name="Gao Y."/>
            <person name="Hammerbacher A."/>
            <person name="Kikkert J.R."/>
            <person name="Li Y."/>
            <person name="Li H."/>
            <person name="Li K."/>
            <person name="Li Q."/>
            <person name="Liu X."/>
            <person name="Ma X."/>
            <person name="Naidoo K."/>
            <person name="Pethybridge S.J."/>
            <person name="Sun J."/>
            <person name="Steenkamp E.T."/>
            <person name="van der Nest M.A."/>
            <person name="van Wyk S."/>
            <person name="Wingfield M.J."/>
            <person name="Xiong C."/>
            <person name="Yue Q."/>
            <person name="Zhang X."/>
        </authorList>
    </citation>
    <scope>NUCLEOTIDE SEQUENCE [LARGE SCALE GENOMIC DNA]</scope>
    <source>
        <strain evidence="4 5">BP6252</strain>
    </source>
</reference>
<dbReference type="PANTHER" id="PTHR31987:SF14">
    <property type="entry name" value="PUTATIVE (AFU_ORTHOLOGUE AFUA_6G09910)-RELATED"/>
    <property type="match status" value="1"/>
</dbReference>
<comment type="caution">
    <text evidence="4">The sequence shown here is derived from an EMBL/GenBank/DDBJ whole genome shotgun (WGS) entry which is preliminary data.</text>
</comment>
<evidence type="ECO:0000313" key="4">
    <source>
        <dbReference type="EMBL" id="RDW66013.1"/>
    </source>
</evidence>
<sequence length="737" mass="81777">MQQPKDDVIVVTKPDDDQTRGSLLDRVLQYKHTTKLLAASLLLCLTVILCTAIPLHFRHRPHHHRRNPRIEYTPCQPPSFPLAVRNPYLSAWVPGSWVNTLPEIEAQFWAGQRLTWSIAARVDGVTYNLFGVPNPGTSTKHAIVRNAQYTATNSLFTLDAGPAIITLDFFSPVSPTNYLRQSLPFSYLTIGASSISAATVEVYSDIDSTWTGQEKNSTWTYEKASSISIFTITALGTPTYSQNDMDQALWGDAIFSSQPSANSTISVQTGDQSSVRKQFADHGLLNGTIAAWAPGGVTAISHDLGNVTRQVNATYAIGYVREKAINYLGTPYTGYYAATYPNTTSAVTHFFSDHLAAEEEAIRLQADLTSKSIAIGGQNYSDILTLSMRQAYGGLDLTIPLHTLNQSDPLFFIKEISSDGNVNTIDVIYPAFPLYYITDPEYIRLLLEPVVRYLAAGRWPHAYVIHDIGFNYPNATGHDLGIAEAMPIEETGNLLILAYAYSTAVGNTTWASNYTRLFRGYADFLVTHGHNISKQLSTNDAAGSLVNETNLGVKAAVGLKAFGALSGMSNYSTIGDAFATRLYEDGLATDVNKTHFTLTYPSTEKPESWKVTFNLWPDYLLNLTTFPTAAYDMQSSFYPTVRHPGGVSLDYRQWWGKSDWNIWAAATHASNSTRDMFVNDIWMYMTEAKNTWPFSDRWVTWGVKRKTVGMEWALRARPTVGAHFALLANMGARYLSW</sequence>
<dbReference type="InterPro" id="IPR032514">
    <property type="entry name" value="GtaA_central"/>
</dbReference>
<evidence type="ECO:0000259" key="3">
    <source>
        <dbReference type="Pfam" id="PF17168"/>
    </source>
</evidence>
<dbReference type="InterPro" id="IPR052743">
    <property type="entry name" value="Glutaminase_GtaA"/>
</dbReference>
<keyword evidence="5" id="KW-1185">Reference proteome</keyword>
<gene>
    <name evidence="4" type="ORF">BP6252_09648</name>
</gene>
<dbReference type="EMBL" id="PDLM01000011">
    <property type="protein sequence ID" value="RDW66013.1"/>
    <property type="molecule type" value="Genomic_DNA"/>
</dbReference>
<dbReference type="PANTHER" id="PTHR31987">
    <property type="entry name" value="GLUTAMINASE A-RELATED"/>
    <property type="match status" value="1"/>
</dbReference>
<keyword evidence="1" id="KW-0812">Transmembrane</keyword>
<evidence type="ECO:0000259" key="2">
    <source>
        <dbReference type="Pfam" id="PF16335"/>
    </source>
</evidence>
<proteinExistence type="predicted"/>
<evidence type="ECO:0000313" key="5">
    <source>
        <dbReference type="Proteomes" id="UP000256645"/>
    </source>
</evidence>
<feature type="transmembrane region" description="Helical" evidence="1">
    <location>
        <begin position="36"/>
        <end position="57"/>
    </location>
</feature>
<dbReference type="InterPro" id="IPR033433">
    <property type="entry name" value="GtaA_N"/>
</dbReference>
<feature type="domain" description="Glutaminase A central" evidence="2">
    <location>
        <begin position="377"/>
        <end position="727"/>
    </location>
</feature>
<keyword evidence="1" id="KW-1133">Transmembrane helix</keyword>